<dbReference type="Gene3D" id="2.60.40.10">
    <property type="entry name" value="Immunoglobulins"/>
    <property type="match status" value="1"/>
</dbReference>
<dbReference type="InterPro" id="IPR013783">
    <property type="entry name" value="Ig-like_fold"/>
</dbReference>
<accession>A0A6J8EKC9</accession>
<evidence type="ECO:0000313" key="2">
    <source>
        <dbReference type="Proteomes" id="UP000507470"/>
    </source>
</evidence>
<dbReference type="PANTHER" id="PTHR47018:SF1">
    <property type="entry name" value="TESMIN_TSO1-LIKE CXC DOMAIN-CONTAINING PROTEIN"/>
    <property type="match status" value="1"/>
</dbReference>
<dbReference type="AlphaFoldDB" id="A0A6J8EKC9"/>
<proteinExistence type="predicted"/>
<keyword evidence="2" id="KW-1185">Reference proteome</keyword>
<reference evidence="1 2" key="1">
    <citation type="submission" date="2020-06" db="EMBL/GenBank/DDBJ databases">
        <authorList>
            <person name="Li R."/>
            <person name="Bekaert M."/>
        </authorList>
    </citation>
    <scope>NUCLEOTIDE SEQUENCE [LARGE SCALE GENOMIC DNA]</scope>
    <source>
        <strain evidence="2">wild</strain>
    </source>
</reference>
<dbReference type="EMBL" id="CACVKT020009208">
    <property type="protein sequence ID" value="CAC5421079.1"/>
    <property type="molecule type" value="Genomic_DNA"/>
</dbReference>
<protein>
    <recommendedName>
        <fullName evidence="3">Ig-like domain-containing protein</fullName>
    </recommendedName>
</protein>
<evidence type="ECO:0008006" key="3">
    <source>
        <dbReference type="Google" id="ProtNLM"/>
    </source>
</evidence>
<evidence type="ECO:0000313" key="1">
    <source>
        <dbReference type="EMBL" id="CAC5421079.1"/>
    </source>
</evidence>
<sequence>MLLAKIPDLQAYTKGREVLLVFEKDVGPAIALACNYDDTIHIGKTAEIIRSQIKEHKTNFSGSFSAEDTQSSVPTSLLELVCMIEHGPDIESQLENSVHLCAGFPLKCPEPAQWSLRANGHCADPSKYFCLKNDLINGYSENCTTSDFQQPGRKSVLRGGIDAVLCSLERYQPFSIRFYTNVSTNCIFMKSFCNEEGQVVYDHGNRITDITCRCDYRRDFDFLVKPNNPCFCKPSQEDCSCYFKTCSNTSHVLSKGIPVEGDLKSWKIRQWKKIFLFQYHHIFLNRKLNWRINIGLSLSLILKSIIYREGLKQYTYVKQTVDGDFSPEGIRTITFETPGEYDHGTFKCVFKNVVGTVESEPVLLYGKLYEVPPQILEQKTIASESGGINIGLKCIVKSYLPLTSVIYREGLKQYTDIKQTVEDFSPGGIRTITFETPGEYDHGTFKCVFKNEVGTVESEPVLLYGKLYEVPPKILEQKNIPSDSGGITIGLICIVRSYLPLKSEIYRTDLGENTDIKQTVDEDFSSHGIRTITFETPGEYDRGTFKCVFKNEVGTVESEPVLLYGKLYEGSNWARKSFLHPMIWETISLCICLIAIIEDEDEPERSSIPIPNTSRGTTKKCFQEKKIKGDGG</sequence>
<organism evidence="1 2">
    <name type="scientific">Mytilus coruscus</name>
    <name type="common">Sea mussel</name>
    <dbReference type="NCBI Taxonomy" id="42192"/>
    <lineage>
        <taxon>Eukaryota</taxon>
        <taxon>Metazoa</taxon>
        <taxon>Spiralia</taxon>
        <taxon>Lophotrochozoa</taxon>
        <taxon>Mollusca</taxon>
        <taxon>Bivalvia</taxon>
        <taxon>Autobranchia</taxon>
        <taxon>Pteriomorphia</taxon>
        <taxon>Mytilida</taxon>
        <taxon>Mytiloidea</taxon>
        <taxon>Mytilidae</taxon>
        <taxon>Mytilinae</taxon>
        <taxon>Mytilus</taxon>
    </lineage>
</organism>
<dbReference type="Proteomes" id="UP000507470">
    <property type="component" value="Unassembled WGS sequence"/>
</dbReference>
<name>A0A6J8EKC9_MYTCO</name>
<gene>
    <name evidence="1" type="ORF">MCOR_53233</name>
</gene>
<dbReference type="PANTHER" id="PTHR47018">
    <property type="entry name" value="CXC DOMAIN-CONTAINING PROTEIN-RELATED"/>
    <property type="match status" value="1"/>
</dbReference>